<dbReference type="InterPro" id="IPR036186">
    <property type="entry name" value="Serpin_sf"/>
</dbReference>
<evidence type="ECO:0000313" key="3">
    <source>
        <dbReference type="EMBL" id="MBF9222331.1"/>
    </source>
</evidence>
<dbReference type="SMART" id="SM00093">
    <property type="entry name" value="SERPIN"/>
    <property type="match status" value="1"/>
</dbReference>
<dbReference type="InterPro" id="IPR023796">
    <property type="entry name" value="Serpin_dom"/>
</dbReference>
<dbReference type="PANTHER" id="PTHR11461:SF211">
    <property type="entry name" value="GH10112P-RELATED"/>
    <property type="match status" value="1"/>
</dbReference>
<organism evidence="3 4">
    <name type="scientific">Hymenobacter ruricola</name>
    <dbReference type="NCBI Taxonomy" id="2791023"/>
    <lineage>
        <taxon>Bacteria</taxon>
        <taxon>Pseudomonadati</taxon>
        <taxon>Bacteroidota</taxon>
        <taxon>Cytophagia</taxon>
        <taxon>Cytophagales</taxon>
        <taxon>Hymenobacteraceae</taxon>
        <taxon>Hymenobacter</taxon>
    </lineage>
</organism>
<keyword evidence="4" id="KW-1185">Reference proteome</keyword>
<dbReference type="InterPro" id="IPR023795">
    <property type="entry name" value="Serpin_CS"/>
</dbReference>
<dbReference type="InterPro" id="IPR042178">
    <property type="entry name" value="Serpin_sf_1"/>
</dbReference>
<gene>
    <name evidence="3" type="ORF">I2H31_14590</name>
</gene>
<feature type="domain" description="Serpin" evidence="2">
    <location>
        <begin position="25"/>
        <end position="397"/>
    </location>
</feature>
<comment type="similarity">
    <text evidence="1">Belongs to the serpin family.</text>
</comment>
<reference evidence="3 4" key="1">
    <citation type="submission" date="2020-11" db="EMBL/GenBank/DDBJ databases">
        <authorList>
            <person name="Kim M.K."/>
        </authorList>
    </citation>
    <scope>NUCLEOTIDE SEQUENCE [LARGE SCALE GENOMIC DNA]</scope>
    <source>
        <strain evidence="3 4">BT662</strain>
    </source>
</reference>
<dbReference type="SUPFAM" id="SSF56574">
    <property type="entry name" value="Serpins"/>
    <property type="match status" value="1"/>
</dbReference>
<evidence type="ECO:0000259" key="2">
    <source>
        <dbReference type="SMART" id="SM00093"/>
    </source>
</evidence>
<dbReference type="EMBL" id="JADQDM010000007">
    <property type="protein sequence ID" value="MBF9222331.1"/>
    <property type="molecule type" value="Genomic_DNA"/>
</dbReference>
<dbReference type="Proteomes" id="UP000618931">
    <property type="component" value="Unassembled WGS sequence"/>
</dbReference>
<dbReference type="InterPro" id="IPR000215">
    <property type="entry name" value="Serpin_fam"/>
</dbReference>
<protein>
    <submittedName>
        <fullName evidence="3">Serpin family protein</fullName>
    </submittedName>
</protein>
<evidence type="ECO:0000313" key="4">
    <source>
        <dbReference type="Proteomes" id="UP000618931"/>
    </source>
</evidence>
<dbReference type="CDD" id="cd19588">
    <property type="entry name" value="serpin_miropin-like"/>
    <property type="match status" value="1"/>
</dbReference>
<dbReference type="PANTHER" id="PTHR11461">
    <property type="entry name" value="SERINE PROTEASE INHIBITOR, SERPIN"/>
    <property type="match status" value="1"/>
</dbReference>
<comment type="caution">
    <text evidence="3">The sequence shown here is derived from an EMBL/GenBank/DDBJ whole genome shotgun (WGS) entry which is preliminary data.</text>
</comment>
<proteinExistence type="inferred from homology"/>
<sequence length="404" mass="43615">MSLFSYFRPKDIPSALPTAQHRFDLNLVREVAQHGSGNFTVSPLGVLAALSLAMNGAGGTTHQEFGNVLFGSLGDASGAVAAVAAWLRQLLTKDARESAELTLATSLWANQHFTLAPAFIEQAHALYEAEAGTLDFTTAEAASTINNWVREHTQGRIPTMVEAQALMNAPPAVLLLNAVYFRAKWDSPFYEGNTRPGPFRLADGRQQEAQLMHQVSAHFGYLAGQGWQAVSLPYFGYPSRFAMLVFVPHAPSGLPAFLTALNATTWAQWLPSFSERDELEVDLTLPRFRVEWEADLVPVLDAMGLRAAFARGADFAPMGFRAEDGGGFVSAVLHKTFLEVDEEGTEAAAATAVLMMAGGAPPTPKRRVEVKVDSPFFYAIVDQQDGAVVFAGTVNELVSDGARP</sequence>
<dbReference type="Gene3D" id="2.30.39.10">
    <property type="entry name" value="Alpha-1-antitrypsin, domain 1"/>
    <property type="match status" value="1"/>
</dbReference>
<dbReference type="PROSITE" id="PS00284">
    <property type="entry name" value="SERPIN"/>
    <property type="match status" value="1"/>
</dbReference>
<dbReference type="Gene3D" id="3.30.497.10">
    <property type="entry name" value="Antithrombin, subunit I, domain 2"/>
    <property type="match status" value="1"/>
</dbReference>
<name>A0ABS0I5W3_9BACT</name>
<accession>A0ABS0I5W3</accession>
<dbReference type="InterPro" id="IPR042185">
    <property type="entry name" value="Serpin_sf_2"/>
</dbReference>
<dbReference type="Pfam" id="PF00079">
    <property type="entry name" value="Serpin"/>
    <property type="match status" value="1"/>
</dbReference>
<evidence type="ECO:0000256" key="1">
    <source>
        <dbReference type="RuleBase" id="RU000411"/>
    </source>
</evidence>
<dbReference type="RefSeq" id="WP_196293775.1">
    <property type="nucleotide sequence ID" value="NZ_JADQDM010000007.1"/>
</dbReference>